<dbReference type="RefSeq" id="XP_011124528.1">
    <property type="nucleotide sequence ID" value="XM_011126226.1"/>
</dbReference>
<gene>
    <name evidence="1" type="ORF">AOL_s00097g393</name>
</gene>
<organism evidence="1 2">
    <name type="scientific">Arthrobotrys oligospora (strain ATCC 24927 / CBS 115.81 / DSM 1491)</name>
    <name type="common">Nematode-trapping fungus</name>
    <name type="synonym">Didymozoophaga oligospora</name>
    <dbReference type="NCBI Taxonomy" id="756982"/>
    <lineage>
        <taxon>Eukaryota</taxon>
        <taxon>Fungi</taxon>
        <taxon>Dikarya</taxon>
        <taxon>Ascomycota</taxon>
        <taxon>Pezizomycotina</taxon>
        <taxon>Orbiliomycetes</taxon>
        <taxon>Orbiliales</taxon>
        <taxon>Orbiliaceae</taxon>
        <taxon>Orbilia</taxon>
        <taxon>Orbilia oligospora</taxon>
    </lineage>
</organism>
<dbReference type="GeneID" id="22895447"/>
<dbReference type="EMBL" id="ADOT01000174">
    <property type="protein sequence ID" value="EGX46967.1"/>
    <property type="molecule type" value="Genomic_DNA"/>
</dbReference>
<comment type="caution">
    <text evidence="1">The sequence shown here is derived from an EMBL/GenBank/DDBJ whole genome shotgun (WGS) entry which is preliminary data.</text>
</comment>
<accession>G1XJ66</accession>
<sequence>MTETVPAPFKLVITFFSWGSPEQPIIFDCLDDSMLGKLKETFITTDFFLFGSSDFSIMGRLTDEINSSPEVRDTRFKYYLSSWSRRTRGDTFCLVLKRGIIETVAEYRIRNGLAPINIFGMETPTASTMSDSGDDGSQ</sequence>
<dbReference type="InParanoid" id="G1XJ66"/>
<reference evidence="1 2" key="1">
    <citation type="journal article" date="2011" name="PLoS Pathog.">
        <title>Genomic and proteomic analyses of the fungus Arthrobotrys oligospora provide insights into nematode-trap formation.</title>
        <authorList>
            <person name="Yang J."/>
            <person name="Wang L."/>
            <person name="Ji X."/>
            <person name="Feng Y."/>
            <person name="Li X."/>
            <person name="Zou C."/>
            <person name="Xu J."/>
            <person name="Ren Y."/>
            <person name="Mi Q."/>
            <person name="Wu J."/>
            <person name="Liu S."/>
            <person name="Liu Y."/>
            <person name="Huang X."/>
            <person name="Wang H."/>
            <person name="Niu X."/>
            <person name="Li J."/>
            <person name="Liang L."/>
            <person name="Luo Y."/>
            <person name="Ji K."/>
            <person name="Zhou W."/>
            <person name="Yu Z."/>
            <person name="Li G."/>
            <person name="Liu Y."/>
            <person name="Li L."/>
            <person name="Qiao M."/>
            <person name="Feng L."/>
            <person name="Zhang K.-Q."/>
        </authorList>
    </citation>
    <scope>NUCLEOTIDE SEQUENCE [LARGE SCALE GENOMIC DNA]</scope>
    <source>
        <strain evidence="2">ATCC 24927 / CBS 115.81 / DSM 1491</strain>
    </source>
</reference>
<name>G1XJ66_ARTOA</name>
<dbReference type="AlphaFoldDB" id="G1XJ66"/>
<dbReference type="HOGENOM" id="CLU_1854762_0_0_1"/>
<proteinExistence type="predicted"/>
<evidence type="ECO:0000313" key="1">
    <source>
        <dbReference type="EMBL" id="EGX46967.1"/>
    </source>
</evidence>
<protein>
    <submittedName>
        <fullName evidence="1">Uncharacterized protein</fullName>
    </submittedName>
</protein>
<dbReference type="Proteomes" id="UP000008784">
    <property type="component" value="Unassembled WGS sequence"/>
</dbReference>
<evidence type="ECO:0000313" key="2">
    <source>
        <dbReference type="Proteomes" id="UP000008784"/>
    </source>
</evidence>
<keyword evidence="2" id="KW-1185">Reference proteome</keyword>